<feature type="region of interest" description="Disordered" evidence="1">
    <location>
        <begin position="1"/>
        <end position="66"/>
    </location>
</feature>
<sequence length="66" mass="7784">MATDNQVYFTYPQTERQTDRHNHPQTDIKACPNTGRETDRQTNRCNQTQDFETDRQIDVTPVTQLN</sequence>
<reference evidence="2" key="1">
    <citation type="submission" date="2014-11" db="EMBL/GenBank/DDBJ databases">
        <authorList>
            <person name="Amaro Gonzalez C."/>
        </authorList>
    </citation>
    <scope>NUCLEOTIDE SEQUENCE</scope>
</reference>
<dbReference type="EMBL" id="GBXM01049965">
    <property type="protein sequence ID" value="JAH58612.1"/>
    <property type="molecule type" value="Transcribed_RNA"/>
</dbReference>
<name>A0A0E9TYQ8_ANGAN</name>
<protein>
    <submittedName>
        <fullName evidence="2">Uncharacterized protein</fullName>
    </submittedName>
</protein>
<organism evidence="2">
    <name type="scientific">Anguilla anguilla</name>
    <name type="common">European freshwater eel</name>
    <name type="synonym">Muraena anguilla</name>
    <dbReference type="NCBI Taxonomy" id="7936"/>
    <lineage>
        <taxon>Eukaryota</taxon>
        <taxon>Metazoa</taxon>
        <taxon>Chordata</taxon>
        <taxon>Craniata</taxon>
        <taxon>Vertebrata</taxon>
        <taxon>Euteleostomi</taxon>
        <taxon>Actinopterygii</taxon>
        <taxon>Neopterygii</taxon>
        <taxon>Teleostei</taxon>
        <taxon>Anguilliformes</taxon>
        <taxon>Anguillidae</taxon>
        <taxon>Anguilla</taxon>
    </lineage>
</organism>
<evidence type="ECO:0000313" key="2">
    <source>
        <dbReference type="EMBL" id="JAH58612.1"/>
    </source>
</evidence>
<proteinExistence type="predicted"/>
<accession>A0A0E9TYQ8</accession>
<reference evidence="2" key="2">
    <citation type="journal article" date="2015" name="Fish Shellfish Immunol.">
        <title>Early steps in the European eel (Anguilla anguilla)-Vibrio vulnificus interaction in the gills: Role of the RtxA13 toxin.</title>
        <authorList>
            <person name="Callol A."/>
            <person name="Pajuelo D."/>
            <person name="Ebbesson L."/>
            <person name="Teles M."/>
            <person name="MacKenzie S."/>
            <person name="Amaro C."/>
        </authorList>
    </citation>
    <scope>NUCLEOTIDE SEQUENCE</scope>
</reference>
<feature type="compositionally biased region" description="Polar residues" evidence="1">
    <location>
        <begin position="1"/>
        <end position="15"/>
    </location>
</feature>
<dbReference type="AlphaFoldDB" id="A0A0E9TYQ8"/>
<feature type="compositionally biased region" description="Basic and acidic residues" evidence="1">
    <location>
        <begin position="16"/>
        <end position="26"/>
    </location>
</feature>
<evidence type="ECO:0000256" key="1">
    <source>
        <dbReference type="SAM" id="MobiDB-lite"/>
    </source>
</evidence>